<evidence type="ECO:0000313" key="12">
    <source>
        <dbReference type="RefSeq" id="XP_015598594.1"/>
    </source>
</evidence>
<comment type="similarity">
    <text evidence="7">Belongs to the argonaute family. Piwi subfamily.</text>
</comment>
<feature type="domain" description="Piwi" evidence="10">
    <location>
        <begin position="596"/>
        <end position="886"/>
    </location>
</feature>
<evidence type="ECO:0000256" key="3">
    <source>
        <dbReference type="ARBA" id="ARBA00022490"/>
    </source>
</evidence>
<keyword evidence="3" id="KW-0963">Cytoplasm</keyword>
<dbReference type="SMART" id="SM00950">
    <property type="entry name" value="Piwi"/>
    <property type="match status" value="1"/>
</dbReference>
<dbReference type="Gene3D" id="3.40.50.2300">
    <property type="match status" value="1"/>
</dbReference>
<keyword evidence="4" id="KW-0221">Differentiation</keyword>
<reference evidence="12 13" key="1">
    <citation type="submission" date="2025-04" db="UniProtKB">
        <authorList>
            <consortium name="RefSeq"/>
        </authorList>
    </citation>
    <scope>IDENTIFICATION</scope>
</reference>
<dbReference type="GO" id="GO:0003723">
    <property type="term" value="F:RNA binding"/>
    <property type="evidence" value="ECO:0007669"/>
    <property type="project" value="UniProtKB-KW"/>
</dbReference>
<evidence type="ECO:0000256" key="6">
    <source>
        <dbReference type="ARBA" id="ARBA00023158"/>
    </source>
</evidence>
<evidence type="ECO:0000313" key="14">
    <source>
        <dbReference type="RefSeq" id="XP_024942074.1"/>
    </source>
</evidence>
<evidence type="ECO:0000256" key="5">
    <source>
        <dbReference type="ARBA" id="ARBA00022884"/>
    </source>
</evidence>
<dbReference type="Proteomes" id="UP000694920">
    <property type="component" value="Unplaced"/>
</dbReference>
<evidence type="ECO:0000256" key="8">
    <source>
        <dbReference type="SAM" id="MobiDB-lite"/>
    </source>
</evidence>
<dbReference type="RefSeq" id="XP_024942074.1">
    <property type="nucleotide sequence ID" value="XM_025086306.1"/>
</dbReference>
<dbReference type="GO" id="GO:0030154">
    <property type="term" value="P:cell differentiation"/>
    <property type="evidence" value="ECO:0007669"/>
    <property type="project" value="UniProtKB-KW"/>
</dbReference>
<dbReference type="RefSeq" id="XP_024942069.1">
    <property type="nucleotide sequence ID" value="XM_025086301.1"/>
</dbReference>
<feature type="compositionally biased region" description="Low complexity" evidence="8">
    <location>
        <begin position="61"/>
        <end position="76"/>
    </location>
</feature>
<feature type="domain" description="PAZ" evidence="9">
    <location>
        <begin position="319"/>
        <end position="430"/>
    </location>
</feature>
<dbReference type="SMART" id="SM00949">
    <property type="entry name" value="PAZ"/>
    <property type="match status" value="1"/>
</dbReference>
<keyword evidence="5" id="KW-0694">RNA-binding</keyword>
<feature type="compositionally biased region" description="Polar residues" evidence="8">
    <location>
        <begin position="20"/>
        <end position="32"/>
    </location>
</feature>
<dbReference type="SUPFAM" id="SSF101690">
    <property type="entry name" value="PAZ domain"/>
    <property type="match status" value="1"/>
</dbReference>
<dbReference type="GO" id="GO:0005737">
    <property type="term" value="C:cytoplasm"/>
    <property type="evidence" value="ECO:0007669"/>
    <property type="project" value="UniProtKB-SubCell"/>
</dbReference>
<dbReference type="KEGG" id="ccin:107269356"/>
<organism evidence="11 13">
    <name type="scientific">Cephus cinctus</name>
    <name type="common">Wheat stem sawfly</name>
    <dbReference type="NCBI Taxonomy" id="211228"/>
    <lineage>
        <taxon>Eukaryota</taxon>
        <taxon>Metazoa</taxon>
        <taxon>Ecdysozoa</taxon>
        <taxon>Arthropoda</taxon>
        <taxon>Hexapoda</taxon>
        <taxon>Insecta</taxon>
        <taxon>Pterygota</taxon>
        <taxon>Neoptera</taxon>
        <taxon>Endopterygota</taxon>
        <taxon>Hymenoptera</taxon>
        <taxon>Cephoidea</taxon>
        <taxon>Cephidae</taxon>
        <taxon>Cephus</taxon>
    </lineage>
</organism>
<name>A0AAJ7RJI2_CEPCN</name>
<evidence type="ECO:0000256" key="4">
    <source>
        <dbReference type="ARBA" id="ARBA00022782"/>
    </source>
</evidence>
<dbReference type="RefSeq" id="XP_024942078.1">
    <property type="nucleotide sequence ID" value="XM_025086310.1"/>
</dbReference>
<dbReference type="Pfam" id="PF02171">
    <property type="entry name" value="Piwi"/>
    <property type="match status" value="1"/>
</dbReference>
<dbReference type="GeneID" id="107269356"/>
<feature type="region of interest" description="Disordered" evidence="8">
    <location>
        <begin position="1"/>
        <end position="76"/>
    </location>
</feature>
<evidence type="ECO:0000256" key="1">
    <source>
        <dbReference type="ARBA" id="ARBA00004496"/>
    </source>
</evidence>
<proteinExistence type="inferred from homology"/>
<comment type="subcellular location">
    <subcellularLocation>
        <location evidence="1">Cytoplasm</location>
    </subcellularLocation>
</comment>
<dbReference type="Pfam" id="PF02170">
    <property type="entry name" value="PAZ"/>
    <property type="match status" value="1"/>
</dbReference>
<dbReference type="InterPro" id="IPR012337">
    <property type="entry name" value="RNaseH-like_sf"/>
</dbReference>
<dbReference type="FunFam" id="2.170.260.10:FF:000003">
    <property type="entry name" value="Piwi-like RNA-mediated gene silencing 2"/>
    <property type="match status" value="1"/>
</dbReference>
<dbReference type="InterPro" id="IPR036397">
    <property type="entry name" value="RNaseH_sf"/>
</dbReference>
<dbReference type="PANTHER" id="PTHR22891">
    <property type="entry name" value="EUKARYOTIC TRANSLATION INITIATION FACTOR 2C"/>
    <property type="match status" value="1"/>
</dbReference>
<dbReference type="CDD" id="cd04658">
    <property type="entry name" value="Piwi_piwi-like_Euk"/>
    <property type="match status" value="1"/>
</dbReference>
<evidence type="ECO:0000256" key="2">
    <source>
        <dbReference type="ARBA" id="ARBA00022473"/>
    </source>
</evidence>
<dbReference type="InterPro" id="IPR003100">
    <property type="entry name" value="PAZ_dom"/>
</dbReference>
<evidence type="ECO:0000313" key="15">
    <source>
        <dbReference type="RefSeq" id="XP_024942078.1"/>
    </source>
</evidence>
<evidence type="ECO:0000259" key="10">
    <source>
        <dbReference type="PROSITE" id="PS50822"/>
    </source>
</evidence>
<dbReference type="Pfam" id="PF23278">
    <property type="entry name" value="Piwi_N"/>
    <property type="match status" value="1"/>
</dbReference>
<dbReference type="SUPFAM" id="SSF53098">
    <property type="entry name" value="Ribonuclease H-like"/>
    <property type="match status" value="1"/>
</dbReference>
<dbReference type="Gene3D" id="2.170.260.10">
    <property type="entry name" value="paz domain"/>
    <property type="match status" value="1"/>
</dbReference>
<dbReference type="InterPro" id="IPR036085">
    <property type="entry name" value="PAZ_dom_sf"/>
</dbReference>
<dbReference type="Gene3D" id="3.30.420.10">
    <property type="entry name" value="Ribonuclease H-like superfamily/Ribonuclease H"/>
    <property type="match status" value="1"/>
</dbReference>
<gene>
    <name evidence="12 13 14 15" type="primary">LOC107269356</name>
</gene>
<evidence type="ECO:0000259" key="9">
    <source>
        <dbReference type="PROSITE" id="PS50821"/>
    </source>
</evidence>
<dbReference type="PROSITE" id="PS50822">
    <property type="entry name" value="PIWI"/>
    <property type="match status" value="1"/>
</dbReference>
<keyword evidence="2" id="KW-0217">Developmental protein</keyword>
<accession>A0AAJ7RJI2</accession>
<dbReference type="RefSeq" id="XP_015598594.1">
    <property type="nucleotide sequence ID" value="XM_015743108.2"/>
</dbReference>
<evidence type="ECO:0000313" key="13">
    <source>
        <dbReference type="RefSeq" id="XP_024942069.1"/>
    </source>
</evidence>
<protein>
    <submittedName>
        <fullName evidence="12 13">Piwi-like protein Siwi</fullName>
    </submittedName>
</protein>
<evidence type="ECO:0000256" key="7">
    <source>
        <dbReference type="ARBA" id="ARBA00038291"/>
    </source>
</evidence>
<dbReference type="GO" id="GO:0140965">
    <property type="term" value="P:secondary piRNA processing"/>
    <property type="evidence" value="ECO:0007669"/>
    <property type="project" value="UniProtKB-ARBA"/>
</dbReference>
<keyword evidence="11" id="KW-1185">Reference proteome</keyword>
<dbReference type="PROSITE" id="PS50821">
    <property type="entry name" value="PAZ"/>
    <property type="match status" value="1"/>
</dbReference>
<dbReference type="CDD" id="cd02845">
    <property type="entry name" value="PAZ_piwi_like"/>
    <property type="match status" value="1"/>
</dbReference>
<dbReference type="AlphaFoldDB" id="A0AAJ7RJI2"/>
<dbReference type="FunFam" id="3.30.420.10:FF:000014">
    <property type="entry name" value="Piwi-like RNA-mediated gene silencing 1"/>
    <property type="match status" value="1"/>
</dbReference>
<sequence length="900" mass="102640">MADEFTLNAWGRGRGRGRKQTQAQDNPGTNGVSKHVQGERGIRPGAQAEEPSYARPSGSCPQQPQEQAQPQPQLQGQWSRPLLRGMSNSLPSAIGTSRPVDIERAVSVGRGSSRSRVVAENISFGRRETRGQAPLSVTKPSNLISKKGTSGHPLELTTNYFELICKSDWHLYQYHVDFSPEEDRIAVRKGLLRLHEDKLNGYIFDGSSLFTSHPLQKLLEFTSTRKSDETRIKITIRFVGDVERGSPTYIQVFNVLMRKFLQHLKLQLIGRDYYDAKAKIQITEYMLDLWPGYITAIKQHDHGILLCAEISHKVMRQQSIWNLLEDARRRNGGDYRARFLAEVIGMTVLTSYNNKTYRVDDVVFDLTPESTFKLRNGESISYIDYYRTKYQIKIKERYQPLLLSQSKMKNRQIGEKDIIYLVPELCRATGLTDEMRNNFRLMKSLANYTRIGPHARIQKLMSFNQRLHSEPAVAQDLKKWDLNLDKRLLSIQGRVLNQENIFFGRNKRIISGNEADWSKGFRGNHLLVTTQLNNWHYVGPSFVKRDADRFIENLIKASSPMGFIVKPPTFHDVRNENAGSYVDTLERIMRSFQPQLVLCAVPNNRADRYSAIKKKCCIDRPVSNQVILTKNLNPEKGAMSIATKIAIQLNCKLGGVPWSVEIPRSGLMVAGFDVCHDTIHRNKDIGAMVASLDKSFGRYYSAVTMHKNGEEMSNNLSTNMVDAAIKYREVNKELPTHIVLYRDGVSDGEIPYVYSHEVRTIREKLNALYKNTNPVKLAVIIVTKRINTRLFLDHSLNPPPGTIVDDGITDPLRYDFFIVSQHTRQGSVAPTHYNVIYDTLGFDADKIQRLTYKLCHMYFNWAGTVSVPAPCQYAHKLAFLVGQHLHQQPSTALENLLYFL</sequence>
<keyword evidence="6" id="KW-0943">RNA-mediated gene silencing</keyword>
<evidence type="ECO:0000313" key="11">
    <source>
        <dbReference type="Proteomes" id="UP000694920"/>
    </source>
</evidence>
<dbReference type="InterPro" id="IPR003165">
    <property type="entry name" value="Piwi"/>
</dbReference>